<name>A0A0F9CH99_9ZZZZ</name>
<reference evidence="1" key="1">
    <citation type="journal article" date="2015" name="Nature">
        <title>Complex archaea that bridge the gap between prokaryotes and eukaryotes.</title>
        <authorList>
            <person name="Spang A."/>
            <person name="Saw J.H."/>
            <person name="Jorgensen S.L."/>
            <person name="Zaremba-Niedzwiedzka K."/>
            <person name="Martijn J."/>
            <person name="Lind A.E."/>
            <person name="van Eijk R."/>
            <person name="Schleper C."/>
            <person name="Guy L."/>
            <person name="Ettema T.J."/>
        </authorList>
    </citation>
    <scope>NUCLEOTIDE SEQUENCE</scope>
</reference>
<dbReference type="Gene3D" id="3.40.50.150">
    <property type="entry name" value="Vaccinia Virus protein VP39"/>
    <property type="match status" value="1"/>
</dbReference>
<dbReference type="SUPFAM" id="SSF53335">
    <property type="entry name" value="S-adenosyl-L-methionine-dependent methyltransferases"/>
    <property type="match status" value="1"/>
</dbReference>
<proteinExistence type="predicted"/>
<dbReference type="AlphaFoldDB" id="A0A0F9CH99"/>
<protein>
    <recommendedName>
        <fullName evidence="2">Methyltransferase domain-containing protein</fullName>
    </recommendedName>
</protein>
<dbReference type="EMBL" id="LAZR01033228">
    <property type="protein sequence ID" value="KKL48693.1"/>
    <property type="molecule type" value="Genomic_DNA"/>
</dbReference>
<evidence type="ECO:0000313" key="1">
    <source>
        <dbReference type="EMBL" id="KKL48693.1"/>
    </source>
</evidence>
<dbReference type="InterPro" id="IPR029063">
    <property type="entry name" value="SAM-dependent_MTases_sf"/>
</dbReference>
<dbReference type="Pfam" id="PF13489">
    <property type="entry name" value="Methyltransf_23"/>
    <property type="match status" value="1"/>
</dbReference>
<organism evidence="1">
    <name type="scientific">marine sediment metagenome</name>
    <dbReference type="NCBI Taxonomy" id="412755"/>
    <lineage>
        <taxon>unclassified sequences</taxon>
        <taxon>metagenomes</taxon>
        <taxon>ecological metagenomes</taxon>
    </lineage>
</organism>
<comment type="caution">
    <text evidence="1">The sequence shown here is derived from an EMBL/GenBank/DDBJ whole genome shotgun (WGS) entry which is preliminary data.</text>
</comment>
<evidence type="ECO:0008006" key="2">
    <source>
        <dbReference type="Google" id="ProtNLM"/>
    </source>
</evidence>
<sequence>MAIITAEYAETLKQTHEGNPRWGGSTEKYGSGDILGLITSRPYMRTVLDYGCGKGVLKGYLAAHVPGVEVTEYDPGIRGKDTPPEGRFDLVITCDVLEHVEPHLIDENIAHLWSMTKVVMYNNIACSSARHNFTDGPYAGKDLHLIQEDPDLWRQRFARVLTDPKCSLMEYRDIQRRHNTGWRKRCVMIHERVG</sequence>
<gene>
    <name evidence="1" type="ORF">LCGC14_2322960</name>
</gene>
<accession>A0A0F9CH99</accession>